<dbReference type="PROSITE" id="PS51151">
    <property type="entry name" value="NAC_AB"/>
    <property type="match status" value="1"/>
</dbReference>
<gene>
    <name evidence="5" type="primary">LOC122133009</name>
</gene>
<dbReference type="FunFam" id="2.20.70.30:FF:000002">
    <property type="entry name" value="Nascent polypeptide-associated complex (NAC), alpha subunit"/>
    <property type="match status" value="1"/>
</dbReference>
<dbReference type="InterPro" id="IPR016641">
    <property type="entry name" value="EGD2/NACA0like"/>
</dbReference>
<evidence type="ECO:0000256" key="1">
    <source>
        <dbReference type="SAM" id="MobiDB-lite"/>
    </source>
</evidence>
<dbReference type="CDD" id="cd22054">
    <property type="entry name" value="NAC_NACA"/>
    <property type="match status" value="1"/>
</dbReference>
<proteinExistence type="predicted"/>
<sequence>MLEGATGWLLFASGCSLELGYLGAQPVLATSKLGLRQVNGVTRVTILKSENIVITKPDVYKSPASDTYIVFGESKMEDMSQQAQLQRSSRSRETPTVQEESEEEEGVLFLLLTAIVSILTMAITNGRKFWTVSVLLDVAAEKFNRNMVLVKVSPFVR</sequence>
<dbReference type="AlphaFoldDB" id="A0A8M1KNZ8"/>
<dbReference type="RefSeq" id="XP_042564113.1">
    <property type="nucleotide sequence ID" value="XM_042708179.1"/>
</dbReference>
<dbReference type="Pfam" id="PF01849">
    <property type="entry name" value="NAC"/>
    <property type="match status" value="1"/>
</dbReference>
<dbReference type="GO" id="GO:0005854">
    <property type="term" value="C:nascent polypeptide-associated complex"/>
    <property type="evidence" value="ECO:0007669"/>
    <property type="project" value="InterPro"/>
</dbReference>
<keyword evidence="2" id="KW-0732">Signal</keyword>
<evidence type="ECO:0000256" key="2">
    <source>
        <dbReference type="SAM" id="SignalP"/>
    </source>
</evidence>
<protein>
    <submittedName>
        <fullName evidence="5">NAC-alpha domain-containing protein 1-like</fullName>
    </submittedName>
</protein>
<dbReference type="GeneID" id="122133009"/>
<dbReference type="Proteomes" id="UP000515152">
    <property type="component" value="Chromosome 7"/>
</dbReference>
<dbReference type="OrthoDB" id="3169036at2759"/>
<feature type="domain" description="NAC-A/B" evidence="3">
    <location>
        <begin position="18"/>
        <end position="83"/>
    </location>
</feature>
<evidence type="ECO:0000313" key="4">
    <source>
        <dbReference type="Proteomes" id="UP000515152"/>
    </source>
</evidence>
<evidence type="ECO:0000313" key="5">
    <source>
        <dbReference type="RefSeq" id="XP_042564113.1"/>
    </source>
</evidence>
<reference evidence="5" key="1">
    <citation type="submission" date="2025-08" db="UniProtKB">
        <authorList>
            <consortium name="RefSeq"/>
        </authorList>
    </citation>
    <scope>IDENTIFICATION</scope>
</reference>
<dbReference type="SMART" id="SM01407">
    <property type="entry name" value="NAC"/>
    <property type="match status" value="1"/>
</dbReference>
<evidence type="ECO:0000259" key="3">
    <source>
        <dbReference type="PROSITE" id="PS51151"/>
    </source>
</evidence>
<feature type="signal peptide" evidence="2">
    <location>
        <begin position="1"/>
        <end position="24"/>
    </location>
</feature>
<name>A0A8M1KNZ8_CLUHA</name>
<dbReference type="PANTHER" id="PTHR21713">
    <property type="entry name" value="NASCENT POLYPEPTIDE ASSOCIATED COMPLEX ALPHA SUBUNIT-RELATED"/>
    <property type="match status" value="1"/>
</dbReference>
<organism evidence="4 5">
    <name type="scientific">Clupea harengus</name>
    <name type="common">Atlantic herring</name>
    <dbReference type="NCBI Taxonomy" id="7950"/>
    <lineage>
        <taxon>Eukaryota</taxon>
        <taxon>Metazoa</taxon>
        <taxon>Chordata</taxon>
        <taxon>Craniata</taxon>
        <taxon>Vertebrata</taxon>
        <taxon>Euteleostomi</taxon>
        <taxon>Actinopterygii</taxon>
        <taxon>Neopterygii</taxon>
        <taxon>Teleostei</taxon>
        <taxon>Clupei</taxon>
        <taxon>Clupeiformes</taxon>
        <taxon>Clupeoidei</taxon>
        <taxon>Clupeidae</taxon>
        <taxon>Clupea</taxon>
    </lineage>
</organism>
<dbReference type="KEGG" id="char:122133009"/>
<accession>A0A8M1KNZ8</accession>
<feature type="region of interest" description="Disordered" evidence="1">
    <location>
        <begin position="82"/>
        <end position="101"/>
    </location>
</feature>
<keyword evidence="4" id="KW-1185">Reference proteome</keyword>
<dbReference type="InterPro" id="IPR002715">
    <property type="entry name" value="Nas_poly-pep-assoc_cplx_dom"/>
</dbReference>
<feature type="chain" id="PRO_5035461695" evidence="2">
    <location>
        <begin position="25"/>
        <end position="157"/>
    </location>
</feature>